<proteinExistence type="predicted"/>
<evidence type="ECO:0000313" key="6">
    <source>
        <dbReference type="EMBL" id="KAB8033321.1"/>
    </source>
</evidence>
<dbReference type="EMBL" id="WFLN01000004">
    <property type="protein sequence ID" value="KAB8033321.1"/>
    <property type="molecule type" value="Genomic_DNA"/>
</dbReference>
<organism evidence="6 7">
    <name type="scientific">Fluviispira multicolorata</name>
    <dbReference type="NCBI Taxonomy" id="2654512"/>
    <lineage>
        <taxon>Bacteria</taxon>
        <taxon>Pseudomonadati</taxon>
        <taxon>Bdellovibrionota</taxon>
        <taxon>Oligoflexia</taxon>
        <taxon>Silvanigrellales</taxon>
        <taxon>Silvanigrellaceae</taxon>
        <taxon>Fluviispira</taxon>
    </lineage>
</organism>
<protein>
    <submittedName>
        <fullName evidence="6">DoxX family protein</fullName>
    </submittedName>
</protein>
<sequence length="120" mass="13888">MLNNILYWTLTLIFCGFILYSGVIDFISRPEIVEAFAELGYPSYFPRMLGIANILGVIFIIYKKSWFLKEWAYAGIAFTLIGACYSHYMVSGLSKKIVTPSIILFLLAVSFFLWKKKRKY</sequence>
<feature type="transmembrane region" description="Helical" evidence="5">
    <location>
        <begin position="5"/>
        <end position="24"/>
    </location>
</feature>
<feature type="transmembrane region" description="Helical" evidence="5">
    <location>
        <begin position="71"/>
        <end position="91"/>
    </location>
</feature>
<comment type="subcellular location">
    <subcellularLocation>
        <location evidence="1">Membrane</location>
        <topology evidence="1">Multi-pass membrane protein</topology>
    </subcellularLocation>
</comment>
<dbReference type="PIRSF" id="PIRSF030066">
    <property type="entry name" value="UCP030066"/>
    <property type="match status" value="1"/>
</dbReference>
<feature type="transmembrane region" description="Helical" evidence="5">
    <location>
        <begin position="44"/>
        <end position="62"/>
    </location>
</feature>
<dbReference type="InterPro" id="IPR032808">
    <property type="entry name" value="DoxX"/>
</dbReference>
<dbReference type="AlphaFoldDB" id="A0A833JEP8"/>
<keyword evidence="3 5" id="KW-1133">Transmembrane helix</keyword>
<keyword evidence="2 5" id="KW-0812">Transmembrane</keyword>
<dbReference type="InterPro" id="IPR016944">
    <property type="entry name" value="UCP030066"/>
</dbReference>
<dbReference type="Pfam" id="PF13564">
    <property type="entry name" value="DoxX_2"/>
    <property type="match status" value="1"/>
</dbReference>
<feature type="transmembrane region" description="Helical" evidence="5">
    <location>
        <begin position="97"/>
        <end position="114"/>
    </location>
</feature>
<keyword evidence="7" id="KW-1185">Reference proteome</keyword>
<evidence type="ECO:0000256" key="2">
    <source>
        <dbReference type="ARBA" id="ARBA00022692"/>
    </source>
</evidence>
<accession>A0A833JEP8</accession>
<comment type="caution">
    <text evidence="6">The sequence shown here is derived from an EMBL/GenBank/DDBJ whole genome shotgun (WGS) entry which is preliminary data.</text>
</comment>
<gene>
    <name evidence="6" type="ORF">GCL57_01080</name>
</gene>
<evidence type="ECO:0000256" key="3">
    <source>
        <dbReference type="ARBA" id="ARBA00022989"/>
    </source>
</evidence>
<dbReference type="GO" id="GO:0016020">
    <property type="term" value="C:membrane"/>
    <property type="evidence" value="ECO:0007669"/>
    <property type="project" value="UniProtKB-SubCell"/>
</dbReference>
<evidence type="ECO:0000313" key="7">
    <source>
        <dbReference type="Proteomes" id="UP000442694"/>
    </source>
</evidence>
<name>A0A833JEP8_9BACT</name>
<evidence type="ECO:0000256" key="5">
    <source>
        <dbReference type="SAM" id="Phobius"/>
    </source>
</evidence>
<keyword evidence="4 5" id="KW-0472">Membrane</keyword>
<reference evidence="6 7" key="1">
    <citation type="submission" date="2019-10" db="EMBL/GenBank/DDBJ databases">
        <title>New genus of Silvanigrellaceae.</title>
        <authorList>
            <person name="Pitt A."/>
            <person name="Hahn M.W."/>
        </authorList>
    </citation>
    <scope>NUCLEOTIDE SEQUENCE [LARGE SCALE GENOMIC DNA]</scope>
    <source>
        <strain evidence="6 7">33A1-SZDP</strain>
    </source>
</reference>
<evidence type="ECO:0000256" key="1">
    <source>
        <dbReference type="ARBA" id="ARBA00004141"/>
    </source>
</evidence>
<dbReference type="RefSeq" id="WP_152211409.1">
    <property type="nucleotide sequence ID" value="NZ_WFLN01000004.1"/>
</dbReference>
<evidence type="ECO:0000256" key="4">
    <source>
        <dbReference type="ARBA" id="ARBA00023136"/>
    </source>
</evidence>
<dbReference type="Proteomes" id="UP000442694">
    <property type="component" value="Unassembled WGS sequence"/>
</dbReference>